<dbReference type="EMBL" id="MN740020">
    <property type="protein sequence ID" value="QHT84585.1"/>
    <property type="molecule type" value="Genomic_DNA"/>
</dbReference>
<organism evidence="1">
    <name type="scientific">viral metagenome</name>
    <dbReference type="NCBI Taxonomy" id="1070528"/>
    <lineage>
        <taxon>unclassified sequences</taxon>
        <taxon>metagenomes</taxon>
        <taxon>organismal metagenomes</taxon>
    </lineage>
</organism>
<reference evidence="1" key="1">
    <citation type="journal article" date="2020" name="Nature">
        <title>Giant virus diversity and host interactions through global metagenomics.</title>
        <authorList>
            <person name="Schulz F."/>
            <person name="Roux S."/>
            <person name="Paez-Espino D."/>
            <person name="Jungbluth S."/>
            <person name="Walsh D.A."/>
            <person name="Denef V.J."/>
            <person name="McMahon K.D."/>
            <person name="Konstantinidis K.T."/>
            <person name="Eloe-Fadrosh E.A."/>
            <person name="Kyrpides N.C."/>
            <person name="Woyke T."/>
        </authorList>
    </citation>
    <scope>NUCLEOTIDE SEQUENCE</scope>
    <source>
        <strain evidence="1">GVMAG-M-3300023184-177</strain>
    </source>
</reference>
<protein>
    <submittedName>
        <fullName evidence="1">Uncharacterized protein</fullName>
    </submittedName>
</protein>
<evidence type="ECO:0000313" key="1">
    <source>
        <dbReference type="EMBL" id="QHT84585.1"/>
    </source>
</evidence>
<dbReference type="AlphaFoldDB" id="A0A6C0HWQ2"/>
<name>A0A6C0HWQ2_9ZZZZ</name>
<proteinExistence type="predicted"/>
<accession>A0A6C0HWQ2</accession>
<sequence length="309" mass="35885">MMKSINITLNLQTIKREDEIEIEVAGILMNYNKKNYIISVHQGLPIKSIIINNKTYSDYIICAWCDLIIIPSNDSFSNLFVFKQFVKKQMDPLDKLFINNNKAKFINHDFMEIGMIPNNPIIMYNKLEIDNKNNNILSGQPIYNMQDKLAGMVSRIDENHIYTIPTNYILNALNKKDNTIIYSLNEDINNIQKINNYKVICGKIYCSLHKMYISVDSYIIINSDNIVSLLLKNGRTINPVLNTTNNYNNNYNYNYNNNYNNNLIIKDNVIKFSSGFLHLLKLLGDTCLIKKILMNNINYEYVISNDIIS</sequence>